<sequence length="359" mass="39329">MGSLPPPPSTSRRPPETPPSSYTVLASFFDPSPTSSAPNWIDGYHPATNSWHRVTSVPGLQPNQILKGFAMATVANSIYIIGGRKCGKAAARNGCGGDEDLEAVGRVWRYNMDEATWGECAALMAPRFDFACSVVGDKIYVAGGQCTIGNVRGSSCAEVYDSVADTWTSMAHMSTSRHKCVGVTWHNRFIVVGGFTDKPVSNTVSNMLDRSSAEVYDPEGDRWQLMVGLWQLDVPPNEIVDVEGELFSSGDCFNRWKGHIETYDAKLNLWYEVDGSQCQLAMSDAGSAGKRLYLTMAPIGAQLYFLTGYSVAEESRRLRSVVHVYDTSASRDGWRTFEATEEEGEKELCGHCCVVKQVL</sequence>
<dbReference type="InterPro" id="IPR015915">
    <property type="entry name" value="Kelch-typ_b-propeller"/>
</dbReference>
<accession>A0A7N0VB60</accession>
<reference evidence="2" key="1">
    <citation type="submission" date="2021-01" db="UniProtKB">
        <authorList>
            <consortium name="EnsemblPlants"/>
        </authorList>
    </citation>
    <scope>IDENTIFICATION</scope>
</reference>
<dbReference type="OMA" id="CPREPTP"/>
<organism evidence="2 3">
    <name type="scientific">Kalanchoe fedtschenkoi</name>
    <name type="common">Lavender scallops</name>
    <name type="synonym">South American air plant</name>
    <dbReference type="NCBI Taxonomy" id="63787"/>
    <lineage>
        <taxon>Eukaryota</taxon>
        <taxon>Viridiplantae</taxon>
        <taxon>Streptophyta</taxon>
        <taxon>Embryophyta</taxon>
        <taxon>Tracheophyta</taxon>
        <taxon>Spermatophyta</taxon>
        <taxon>Magnoliopsida</taxon>
        <taxon>eudicotyledons</taxon>
        <taxon>Gunneridae</taxon>
        <taxon>Pentapetalae</taxon>
        <taxon>Saxifragales</taxon>
        <taxon>Crassulaceae</taxon>
        <taxon>Kalanchoe</taxon>
    </lineage>
</organism>
<dbReference type="Gene3D" id="2.120.10.80">
    <property type="entry name" value="Kelch-type beta propeller"/>
    <property type="match status" value="1"/>
</dbReference>
<dbReference type="PANTHER" id="PTHR47365">
    <property type="entry name" value="PLANT PROTEIN, PUTATIVE-RELATED"/>
    <property type="match status" value="1"/>
</dbReference>
<proteinExistence type="predicted"/>
<dbReference type="Proteomes" id="UP000594263">
    <property type="component" value="Unplaced"/>
</dbReference>
<dbReference type="Gramene" id="Kaladp0351s0019.1.v1.1">
    <property type="protein sequence ID" value="Kaladp0351s0019.1.v1.1"/>
    <property type="gene ID" value="Kaladp0351s0019.v1.1"/>
</dbReference>
<dbReference type="SUPFAM" id="SSF117281">
    <property type="entry name" value="Kelch motif"/>
    <property type="match status" value="1"/>
</dbReference>
<evidence type="ECO:0000313" key="2">
    <source>
        <dbReference type="EnsemblPlants" id="Kaladp0351s0019.1.v1.1"/>
    </source>
</evidence>
<dbReference type="Pfam" id="PF01344">
    <property type="entry name" value="Kelch_1"/>
    <property type="match status" value="1"/>
</dbReference>
<dbReference type="InterPro" id="IPR006652">
    <property type="entry name" value="Kelch_1"/>
</dbReference>
<protein>
    <submittedName>
        <fullName evidence="2">Uncharacterized protein</fullName>
    </submittedName>
</protein>
<evidence type="ECO:0000256" key="1">
    <source>
        <dbReference type="SAM" id="MobiDB-lite"/>
    </source>
</evidence>
<feature type="region of interest" description="Disordered" evidence="1">
    <location>
        <begin position="1"/>
        <end position="20"/>
    </location>
</feature>
<dbReference type="PANTHER" id="PTHR47365:SF2">
    <property type="entry name" value="KELCH-LIKE PROTEIN 23"/>
    <property type="match status" value="1"/>
</dbReference>
<dbReference type="AlphaFoldDB" id="A0A7N0VB60"/>
<dbReference type="EnsemblPlants" id="Kaladp0351s0019.1.v1.1">
    <property type="protein sequence ID" value="Kaladp0351s0019.1.v1.1"/>
    <property type="gene ID" value="Kaladp0351s0019.v1.1"/>
</dbReference>
<keyword evidence="3" id="KW-1185">Reference proteome</keyword>
<dbReference type="SMART" id="SM00612">
    <property type="entry name" value="Kelch"/>
    <property type="match status" value="2"/>
</dbReference>
<name>A0A7N0VB60_KALFE</name>
<evidence type="ECO:0000313" key="3">
    <source>
        <dbReference type="Proteomes" id="UP000594263"/>
    </source>
</evidence>